<dbReference type="EMBL" id="PVUB01000006">
    <property type="protein sequence ID" value="PRZ22760.1"/>
    <property type="molecule type" value="Genomic_DNA"/>
</dbReference>
<dbReference type="SUPFAM" id="SSF49265">
    <property type="entry name" value="Fibronectin type III"/>
    <property type="match status" value="1"/>
</dbReference>
<evidence type="ECO:0000256" key="1">
    <source>
        <dbReference type="SAM" id="SignalP"/>
    </source>
</evidence>
<dbReference type="PANTHER" id="PTHR36842">
    <property type="entry name" value="PROTEIN TOLB HOMOLOG"/>
    <property type="match status" value="1"/>
</dbReference>
<organism evidence="4 5">
    <name type="scientific">Flavobacterium granuli</name>
    <dbReference type="NCBI Taxonomy" id="280093"/>
    <lineage>
        <taxon>Bacteria</taxon>
        <taxon>Pseudomonadati</taxon>
        <taxon>Bacteroidota</taxon>
        <taxon>Flavobacteriia</taxon>
        <taxon>Flavobacteriales</taxon>
        <taxon>Flavobacteriaceae</taxon>
        <taxon>Flavobacterium</taxon>
    </lineage>
</organism>
<gene>
    <name evidence="3" type="ORF">BC624_1068</name>
    <name evidence="4" type="ORF">SAMN05443373_110114</name>
</gene>
<dbReference type="PANTHER" id="PTHR36842:SF1">
    <property type="entry name" value="PROTEIN TOLB"/>
    <property type="match status" value="1"/>
</dbReference>
<dbReference type="PROSITE" id="PS50853">
    <property type="entry name" value="FN3"/>
    <property type="match status" value="1"/>
</dbReference>
<dbReference type="InterPro" id="IPR003961">
    <property type="entry name" value="FN3_dom"/>
</dbReference>
<dbReference type="GO" id="GO:0030246">
    <property type="term" value="F:carbohydrate binding"/>
    <property type="evidence" value="ECO:0007669"/>
    <property type="project" value="InterPro"/>
</dbReference>
<dbReference type="STRING" id="280093.SAMN05443373_110114"/>
<dbReference type="InterPro" id="IPR011042">
    <property type="entry name" value="6-blade_b-propeller_TolB-like"/>
</dbReference>
<evidence type="ECO:0000259" key="2">
    <source>
        <dbReference type="PROSITE" id="PS50853"/>
    </source>
</evidence>
<evidence type="ECO:0000313" key="5">
    <source>
        <dbReference type="Proteomes" id="UP000184384"/>
    </source>
</evidence>
<dbReference type="SUPFAM" id="SSF49452">
    <property type="entry name" value="Starch-binding domain-like"/>
    <property type="match status" value="1"/>
</dbReference>
<feature type="signal peptide" evidence="1">
    <location>
        <begin position="1"/>
        <end position="18"/>
    </location>
</feature>
<protein>
    <submittedName>
        <fullName evidence="4">Component of the Tol biopolymer transport system</fullName>
    </submittedName>
    <submittedName>
        <fullName evidence="3">Tol biopolymer transport system component</fullName>
    </submittedName>
</protein>
<sequence>MKKIVLSVLMCFILLVSCSEDPIVDGGYGTVKGRVVKAGTFEPVENARISTSPSTSTFFTDKDGYFVFDKILVGKYSFQAQKEGYTAKFEPAVVTVNNEIQIVFELEIATANNKPPGIPVLTAPLDNAKNQGLTLNLTWTATDAETDPLTYTVMVRNGTTDVITTYSDIKTTNLSISGLSYSTKYYWQVASSDAINKPSNSITSSFTTLAFPNPRFLYVKKVNFNNVIYTADELGNELQLSSAEVNSYRPRKNLQTNKIAYISSDGSQNQIYTMDPDGSNVFKVTNTVPISGFNMEHVNYCWSTNGSQLIYPSFDKLYRINSNGSGLVQLYQTPNGKFISECDWSQDGSQIVLKVNDVSGYNVEVYVINTSGTVLYEVLSGLNGAVSGLDISVDNQKIVYTRDVSGFQNANYRRLDSRIFIYNRSSNTSIELDNQKQNGFNDLDVKFSPNEAEVIFTNTSNDGLSIKNIQKASVTNSTARTTLFAGGSMPEWK</sequence>
<dbReference type="Proteomes" id="UP000237771">
    <property type="component" value="Unassembled WGS sequence"/>
</dbReference>
<dbReference type="PROSITE" id="PS51257">
    <property type="entry name" value="PROKAR_LIPOPROTEIN"/>
    <property type="match status" value="1"/>
</dbReference>
<keyword evidence="6" id="KW-1185">Reference proteome</keyword>
<evidence type="ECO:0000313" key="6">
    <source>
        <dbReference type="Proteomes" id="UP000237771"/>
    </source>
</evidence>
<dbReference type="InterPro" id="IPR013783">
    <property type="entry name" value="Ig-like_fold"/>
</dbReference>
<dbReference type="SUPFAM" id="SSF82171">
    <property type="entry name" value="DPP6 N-terminal domain-like"/>
    <property type="match status" value="1"/>
</dbReference>
<dbReference type="AlphaFoldDB" id="A0A1M5RSS6"/>
<dbReference type="RefSeq" id="WP_072945044.1">
    <property type="nucleotide sequence ID" value="NZ_FQWO01000010.1"/>
</dbReference>
<reference evidence="4" key="2">
    <citation type="submission" date="2016-11" db="EMBL/GenBank/DDBJ databases">
        <authorList>
            <person name="Jaros S."/>
            <person name="Januszkiewicz K."/>
            <person name="Wedrychowicz H."/>
        </authorList>
    </citation>
    <scope>NUCLEOTIDE SEQUENCE [LARGE SCALE GENOMIC DNA]</scope>
    <source>
        <strain evidence="4">DSM 19729</strain>
    </source>
</reference>
<reference evidence="3 6" key="3">
    <citation type="submission" date="2018-03" db="EMBL/GenBank/DDBJ databases">
        <title>Genomic Encyclopedia of Archaeal and Bacterial Type Strains, Phase II (KMG-II): from individual species to whole genera.</title>
        <authorList>
            <person name="Goeker M."/>
        </authorList>
    </citation>
    <scope>NUCLEOTIDE SEQUENCE [LARGE SCALE GENOMIC DNA]</scope>
    <source>
        <strain evidence="3 6">DSM 17797</strain>
    </source>
</reference>
<dbReference type="Proteomes" id="UP000184384">
    <property type="component" value="Unassembled WGS sequence"/>
</dbReference>
<keyword evidence="1" id="KW-0732">Signal</keyword>
<dbReference type="InterPro" id="IPR013784">
    <property type="entry name" value="Carb-bd-like_fold"/>
</dbReference>
<reference evidence="5" key="1">
    <citation type="submission" date="2016-11" db="EMBL/GenBank/DDBJ databases">
        <authorList>
            <person name="Varghese N."/>
            <person name="Submissions S."/>
        </authorList>
    </citation>
    <scope>NUCLEOTIDE SEQUENCE [LARGE SCALE GENOMIC DNA]</scope>
    <source>
        <strain evidence="5">DSM 19729</strain>
    </source>
</reference>
<accession>A0A1M5RSS6</accession>
<dbReference type="Gene3D" id="2.60.40.10">
    <property type="entry name" value="Immunoglobulins"/>
    <property type="match status" value="1"/>
</dbReference>
<dbReference type="Pfam" id="PF13620">
    <property type="entry name" value="CarboxypepD_reg"/>
    <property type="match status" value="1"/>
</dbReference>
<dbReference type="InterPro" id="IPR036116">
    <property type="entry name" value="FN3_sf"/>
</dbReference>
<dbReference type="Gene3D" id="2.120.10.30">
    <property type="entry name" value="TolB, C-terminal domain"/>
    <property type="match status" value="1"/>
</dbReference>
<evidence type="ECO:0000313" key="3">
    <source>
        <dbReference type="EMBL" id="PRZ22760.1"/>
    </source>
</evidence>
<evidence type="ECO:0000313" key="4">
    <source>
        <dbReference type="EMBL" id="SHH29325.1"/>
    </source>
</evidence>
<proteinExistence type="predicted"/>
<dbReference type="Gene3D" id="2.60.40.1120">
    <property type="entry name" value="Carboxypeptidase-like, regulatory domain"/>
    <property type="match status" value="1"/>
</dbReference>
<name>A0A1M5RSS6_9FLAO</name>
<feature type="chain" id="PRO_5012928939" evidence="1">
    <location>
        <begin position="19"/>
        <end position="493"/>
    </location>
</feature>
<dbReference type="EMBL" id="FQWO01000010">
    <property type="protein sequence ID" value="SHH29325.1"/>
    <property type="molecule type" value="Genomic_DNA"/>
</dbReference>
<feature type="domain" description="Fibronectin type-III" evidence="2">
    <location>
        <begin position="115"/>
        <end position="211"/>
    </location>
</feature>
<dbReference type="Gene3D" id="2.120.10.60">
    <property type="entry name" value="Tricorn protease N-terminal domain"/>
    <property type="match status" value="1"/>
</dbReference>